<protein>
    <submittedName>
        <fullName evidence="2">Uncharacterized protein</fullName>
    </submittedName>
</protein>
<comment type="caution">
    <text evidence="2">The sequence shown here is derived from an EMBL/GenBank/DDBJ whole genome shotgun (WGS) entry which is preliminary data.</text>
</comment>
<keyword evidence="1" id="KW-0812">Transmembrane</keyword>
<dbReference type="RefSeq" id="WP_306828266.1">
    <property type="nucleotide sequence ID" value="NZ_JAUSRA010000001.1"/>
</dbReference>
<reference evidence="2 3" key="1">
    <citation type="submission" date="2023-07" db="EMBL/GenBank/DDBJ databases">
        <title>Sequencing the genomes of 1000 actinobacteria strains.</title>
        <authorList>
            <person name="Klenk H.-P."/>
        </authorList>
    </citation>
    <scope>NUCLEOTIDE SEQUENCE [LARGE SCALE GENOMIC DNA]</scope>
    <source>
        <strain evidence="2 3">DSM 44710</strain>
    </source>
</reference>
<feature type="transmembrane region" description="Helical" evidence="1">
    <location>
        <begin position="40"/>
        <end position="59"/>
    </location>
</feature>
<dbReference type="Proteomes" id="UP001240984">
    <property type="component" value="Unassembled WGS sequence"/>
</dbReference>
<sequence>MVTVTMQGSRSPLITGALIGAGSGLVAGLLVGLIDSSAGHALAGGLGLAVPLGLAGAGFELLAARRVVRPAVFATVALFWLVAFPLARLVHEVAYTLALSGRLAAPDDVLAFLAFQGLVSAGYAIGFLWLRERLRRPRS</sequence>
<organism evidence="2 3">
    <name type="scientific">Catenuloplanes nepalensis</name>
    <dbReference type="NCBI Taxonomy" id="587533"/>
    <lineage>
        <taxon>Bacteria</taxon>
        <taxon>Bacillati</taxon>
        <taxon>Actinomycetota</taxon>
        <taxon>Actinomycetes</taxon>
        <taxon>Micromonosporales</taxon>
        <taxon>Micromonosporaceae</taxon>
        <taxon>Catenuloplanes</taxon>
    </lineage>
</organism>
<evidence type="ECO:0000256" key="1">
    <source>
        <dbReference type="SAM" id="Phobius"/>
    </source>
</evidence>
<feature type="transmembrane region" description="Helical" evidence="1">
    <location>
        <begin position="12"/>
        <end position="34"/>
    </location>
</feature>
<gene>
    <name evidence="2" type="ORF">J2S43_001757</name>
</gene>
<keyword evidence="1" id="KW-1133">Transmembrane helix</keyword>
<feature type="transmembrane region" description="Helical" evidence="1">
    <location>
        <begin position="110"/>
        <end position="130"/>
    </location>
</feature>
<feature type="transmembrane region" description="Helical" evidence="1">
    <location>
        <begin position="71"/>
        <end position="90"/>
    </location>
</feature>
<proteinExistence type="predicted"/>
<accession>A0ABT9MP99</accession>
<keyword evidence="3" id="KW-1185">Reference proteome</keyword>
<evidence type="ECO:0000313" key="2">
    <source>
        <dbReference type="EMBL" id="MDP9793245.1"/>
    </source>
</evidence>
<name>A0ABT9MP99_9ACTN</name>
<evidence type="ECO:0000313" key="3">
    <source>
        <dbReference type="Proteomes" id="UP001240984"/>
    </source>
</evidence>
<dbReference type="EMBL" id="JAUSRA010000001">
    <property type="protein sequence ID" value="MDP9793245.1"/>
    <property type="molecule type" value="Genomic_DNA"/>
</dbReference>
<keyword evidence="1" id="KW-0472">Membrane</keyword>